<dbReference type="Pfam" id="PF19036">
    <property type="entry name" value="Fuz_longin_1"/>
    <property type="match status" value="1"/>
</dbReference>
<feature type="region of interest" description="Disordered" evidence="1">
    <location>
        <begin position="393"/>
        <end position="420"/>
    </location>
</feature>
<feature type="compositionally biased region" description="Polar residues" evidence="1">
    <location>
        <begin position="788"/>
        <end position="805"/>
    </location>
</feature>
<feature type="region of interest" description="Disordered" evidence="1">
    <location>
        <begin position="48"/>
        <end position="131"/>
    </location>
</feature>
<dbReference type="PANTHER" id="PTHR13027:SF7">
    <property type="entry name" value="VACUOLAR FUSION PROTEIN MON1 HOMOLOG"/>
    <property type="match status" value="1"/>
</dbReference>
<organism evidence="4">
    <name type="scientific">Toxoplasma gondii (strain ATCC 50861 / VEG)</name>
    <dbReference type="NCBI Taxonomy" id="432359"/>
    <lineage>
        <taxon>Eukaryota</taxon>
        <taxon>Sar</taxon>
        <taxon>Alveolata</taxon>
        <taxon>Apicomplexa</taxon>
        <taxon>Conoidasida</taxon>
        <taxon>Coccidia</taxon>
        <taxon>Eucoccidiorida</taxon>
        <taxon>Eimeriorina</taxon>
        <taxon>Sarcocystidae</taxon>
        <taxon>Toxoplasma</taxon>
    </lineage>
</organism>
<feature type="region of interest" description="Disordered" evidence="1">
    <location>
        <begin position="166"/>
        <end position="207"/>
    </location>
</feature>
<evidence type="ECO:0000259" key="2">
    <source>
        <dbReference type="Pfam" id="PF19036"/>
    </source>
</evidence>
<evidence type="ECO:0000256" key="1">
    <source>
        <dbReference type="SAM" id="MobiDB-lite"/>
    </source>
</evidence>
<proteinExistence type="predicted"/>
<dbReference type="GO" id="GO:0016192">
    <property type="term" value="P:vesicle-mediated transport"/>
    <property type="evidence" value="ECO:0007669"/>
    <property type="project" value="InterPro"/>
</dbReference>
<feature type="domain" description="FUZ/MON1/HPS1 first Longin" evidence="2">
    <location>
        <begin position="630"/>
        <end position="757"/>
    </location>
</feature>
<reference evidence="4" key="1">
    <citation type="journal article" date="2015" name="PLoS ONE">
        <title>Comprehensive Evaluation of Toxoplasma gondii VEG and Neospora caninum LIV Genomes with Tachyzoite Stage Transcriptome and Proteome Defines Novel Transcript Features.</title>
        <authorList>
            <person name="Ramaprasad A."/>
            <person name="Mourier T."/>
            <person name="Naeem R."/>
            <person name="Malas T.B."/>
            <person name="Moussa E."/>
            <person name="Panigrahi A."/>
            <person name="Vermont S.J."/>
            <person name="Otto T.D."/>
            <person name="Wastling J."/>
            <person name="Pain A."/>
        </authorList>
    </citation>
    <scope>NUCLEOTIDE SEQUENCE</scope>
    <source>
        <strain evidence="4">VEG</strain>
    </source>
</reference>
<feature type="region of interest" description="Disordered" evidence="1">
    <location>
        <begin position="284"/>
        <end position="341"/>
    </location>
</feature>
<dbReference type="Pfam" id="PF19037">
    <property type="entry name" value="Fuz_longin_2"/>
    <property type="match status" value="1"/>
</dbReference>
<dbReference type="GO" id="GO:0006623">
    <property type="term" value="P:protein targeting to vacuole"/>
    <property type="evidence" value="ECO:0007669"/>
    <property type="project" value="InterPro"/>
</dbReference>
<dbReference type="PANTHER" id="PTHR13027">
    <property type="entry name" value="SAND PROTEIN-RELATED"/>
    <property type="match status" value="1"/>
</dbReference>
<feature type="compositionally biased region" description="Acidic residues" evidence="1">
    <location>
        <begin position="565"/>
        <end position="574"/>
    </location>
</feature>
<dbReference type="InterPro" id="IPR043971">
    <property type="entry name" value="FUZ/MON1/HPS1_longin_2"/>
</dbReference>
<dbReference type="PRINTS" id="PR01546">
    <property type="entry name" value="YEAST73DUF"/>
</dbReference>
<feature type="compositionally biased region" description="Basic and acidic residues" evidence="1">
    <location>
        <begin position="502"/>
        <end position="523"/>
    </location>
</feature>
<sequence length="1119" mass="120080">MPSGLQRAADGAPSLDPSVKHSSQDSSVNPVNVWSLFDEAAIVEGETEVCCEEGKPSGGPACREASSPGSPSFFSSSEPALRLDRPSPALHPRPDAREESQSDEEFFDAPADRQALLEEDLPPATAVYASSPGAEVLETQAALEPPIPDERASVAWTPEALELLGSSSPLSNGFNAAGGRPGCDRGTLGRVGEEPVGTTASAAPERAAEDSRCWSGAFYSMEGDGISRQGTKSLEGFSTPILQSSDAFDADDCLAPLQETGEAHPQENLVADAASSILSGGGSALPRPLAADPRDRADVYLTSPGGRERSPGPEKDLGEGGEWGHKDRIFPPLSASGPLLHQPELSPASCLRSTDVYLSPSVHHVNGLPEGGASSREESFDAELPPGVATLASGAGRNCSLPGNAEHPPQSDSSASSAPLALPLLPPSRLLNLPDSAVAHAAKAAGVSVSSVSSAEGSTYVTATTADVVVVHNKVGKSPAEKKRPAGGSVEVEEGVLSRGPQAREGRGRESEAEAGERKREFATETDLVGGGTADGESDGDSRMRRKNEDQPSAHGAFSARGEETAELEEEDKGEESPRSSFRKVEKSDATDTGMVAMRVQPGAFTSQNSLAKKKMHQDDSDPAWYMHKRHVFIFTFSGKPVYSRYGNEERLSAFTGALSAIVSKMESFFFFQKKNDCLRCMNAGDRRFVFLRRGPLYLVSIDSTSGNVQQIRSALMLVHRQLLCILTKGIEKTLYSRPNFDVRPLLGGTDGILRSLLSHYSSSLLSVLYAASSVPAAATSQSRKLTVSLSSPSASPQKGQTGSTENEEALEDAVLAEKGGFEPLPLNATMRHIANNMLKTYGTSHVLAGLILADHRVVAMSLAKNFVLQPTDIVLLVNFVVASPALRQAESWTPICLPGFNDRAFLYMYVRYLVPHVCYICLSSKNDGDQFFALSSHCTKTFALLTNTGCLTAIERSREYCPYSLPRSLWGSLALLHVGFFLPPSKQFFSSALSSEIDTGKHAIRDILKLYVQCDESLQGAKLPTHAYIETERHKAYVWRTAEFHLYTAVPAWIVDHRGAGAAREVGHGSTTFPFHHQHTCHLWMRTLSLRHPLGPESRTHIHSRGVGTPMLEVWSLE</sequence>
<dbReference type="InterPro" id="IPR004353">
    <property type="entry name" value="Mon1"/>
</dbReference>
<dbReference type="AlphaFoldDB" id="A0A0F7V0P4"/>
<evidence type="ECO:0000259" key="3">
    <source>
        <dbReference type="Pfam" id="PF19037"/>
    </source>
</evidence>
<feature type="compositionally biased region" description="Low complexity" evidence="1">
    <location>
        <begin position="408"/>
        <end position="420"/>
    </location>
</feature>
<feature type="region of interest" description="Disordered" evidence="1">
    <location>
        <begin position="476"/>
        <end position="594"/>
    </location>
</feature>
<feature type="region of interest" description="Disordered" evidence="1">
    <location>
        <begin position="1"/>
        <end position="31"/>
    </location>
</feature>
<protein>
    <submittedName>
        <fullName evidence="4">Vacuolar fusion protein MON1 homolog B</fullName>
    </submittedName>
</protein>
<feature type="domain" description="FUZ/MON1/HPS1 second Longin" evidence="3">
    <location>
        <begin position="850"/>
        <end position="941"/>
    </location>
</feature>
<name>A0A0F7V0P4_TOXGV</name>
<feature type="compositionally biased region" description="Low complexity" evidence="1">
    <location>
        <begin position="66"/>
        <end position="77"/>
    </location>
</feature>
<dbReference type="EMBL" id="LN714499">
    <property type="protein sequence ID" value="CEL76054.1"/>
    <property type="molecule type" value="Genomic_DNA"/>
</dbReference>
<evidence type="ECO:0000313" key="4">
    <source>
        <dbReference type="EMBL" id="CEL76054.1"/>
    </source>
</evidence>
<accession>A0A0F7V0P4</accession>
<dbReference type="InterPro" id="IPR043972">
    <property type="entry name" value="FUZ/MON1/HPS1_longin_1"/>
</dbReference>
<gene>
    <name evidence="4" type="ORF">BN1205_084530</name>
</gene>
<feature type="compositionally biased region" description="Basic and acidic residues" evidence="1">
    <location>
        <begin position="540"/>
        <end position="552"/>
    </location>
</feature>
<feature type="compositionally biased region" description="Basic and acidic residues" evidence="1">
    <location>
        <begin position="306"/>
        <end position="329"/>
    </location>
</feature>
<feature type="region of interest" description="Disordered" evidence="1">
    <location>
        <begin position="788"/>
        <end position="808"/>
    </location>
</feature>
<feature type="compositionally biased region" description="Basic and acidic residues" evidence="1">
    <location>
        <begin position="575"/>
        <end position="590"/>
    </location>
</feature>